<dbReference type="Gene3D" id="3.30.390.30">
    <property type="match status" value="1"/>
</dbReference>
<keyword evidence="2" id="KW-0285">Flavoprotein</keyword>
<gene>
    <name evidence="7" type="ORF">ACFFFR_02430</name>
</gene>
<feature type="domain" description="Reductase C-terminal" evidence="6">
    <location>
        <begin position="338"/>
        <end position="421"/>
    </location>
</feature>
<evidence type="ECO:0000313" key="8">
    <source>
        <dbReference type="Proteomes" id="UP001589862"/>
    </source>
</evidence>
<proteinExistence type="predicted"/>
<dbReference type="PANTHER" id="PTHR43557:SF2">
    <property type="entry name" value="RIESKE DOMAIN-CONTAINING PROTEIN-RELATED"/>
    <property type="match status" value="1"/>
</dbReference>
<dbReference type="PRINTS" id="PR00411">
    <property type="entry name" value="PNDRDTASEI"/>
</dbReference>
<evidence type="ECO:0000256" key="1">
    <source>
        <dbReference type="ARBA" id="ARBA00001974"/>
    </source>
</evidence>
<dbReference type="EMBL" id="JBHLUB010000002">
    <property type="protein sequence ID" value="MFC0581247.1"/>
    <property type="molecule type" value="Genomic_DNA"/>
</dbReference>
<keyword evidence="4" id="KW-0560">Oxidoreductase</keyword>
<keyword evidence="3" id="KW-0274">FAD</keyword>
<dbReference type="InterPro" id="IPR028202">
    <property type="entry name" value="Reductase_C"/>
</dbReference>
<evidence type="ECO:0000313" key="7">
    <source>
        <dbReference type="EMBL" id="MFC0581247.1"/>
    </source>
</evidence>
<evidence type="ECO:0000256" key="2">
    <source>
        <dbReference type="ARBA" id="ARBA00022630"/>
    </source>
</evidence>
<dbReference type="SUPFAM" id="SSF55424">
    <property type="entry name" value="FAD/NAD-linked reductases, dimerisation (C-terminal) domain"/>
    <property type="match status" value="1"/>
</dbReference>
<evidence type="ECO:0000259" key="5">
    <source>
        <dbReference type="Pfam" id="PF07992"/>
    </source>
</evidence>
<dbReference type="SUPFAM" id="SSF51905">
    <property type="entry name" value="FAD/NAD(P)-binding domain"/>
    <property type="match status" value="2"/>
</dbReference>
<name>A0ABV6P7Z0_9MICC</name>
<dbReference type="RefSeq" id="WP_377457937.1">
    <property type="nucleotide sequence ID" value="NZ_JBHLUB010000002.1"/>
</dbReference>
<evidence type="ECO:0000256" key="4">
    <source>
        <dbReference type="ARBA" id="ARBA00023002"/>
    </source>
</evidence>
<evidence type="ECO:0000256" key="3">
    <source>
        <dbReference type="ARBA" id="ARBA00022827"/>
    </source>
</evidence>
<dbReference type="PANTHER" id="PTHR43557">
    <property type="entry name" value="APOPTOSIS-INDUCING FACTOR 1"/>
    <property type="match status" value="1"/>
</dbReference>
<dbReference type="Proteomes" id="UP001589862">
    <property type="component" value="Unassembled WGS sequence"/>
</dbReference>
<accession>A0ABV6P7Z0</accession>
<keyword evidence="8" id="KW-1185">Reference proteome</keyword>
<sequence>MKTDVLIIGASQAGVQLAISLREDGFTGTITMVGEENHRPYQRPALSKEFLAGEVESEQLIFRSNEFWAEQRITLLKNTRITAVDGTTKTATTDTGEQIRYGRLVLATGARARTLIAPGLETDPSGVHYLRTADDALELKAAVPDVQHVVVIGGGFIGLEAACSLHGMGKTVTVIEAGPRLVGRAVSAEVAELFLDKHRERGLDIRLETGLEVVEVDQHTNSITAVNLSDGGRVPADLLLVGIGVIPNTELAEQLELKVDGGIVVDEYARTSDGHTLAVGDCTTLPNPLPDHLKVPPVHGTPASDQVRIESVNHAIEQAKTASQTILGRHVRYESVPWFWSNQADLRLQIAGLKDGYTDTVTRSVPEKNKHTVLYYRGNELLAADCINAPLDFMAVRQALTAGKNIPADAAADPNTMLKKVTC</sequence>
<dbReference type="InterPro" id="IPR016156">
    <property type="entry name" value="FAD/NAD-linked_Rdtase_dimer_sf"/>
</dbReference>
<dbReference type="Pfam" id="PF07992">
    <property type="entry name" value="Pyr_redox_2"/>
    <property type="match status" value="1"/>
</dbReference>
<feature type="domain" description="FAD/NAD(P)-binding" evidence="5">
    <location>
        <begin position="4"/>
        <end position="319"/>
    </location>
</feature>
<comment type="cofactor">
    <cofactor evidence="1">
        <name>FAD</name>
        <dbReference type="ChEBI" id="CHEBI:57692"/>
    </cofactor>
</comment>
<protein>
    <submittedName>
        <fullName evidence="7">NAD(P)/FAD-dependent oxidoreductase</fullName>
    </submittedName>
</protein>
<dbReference type="Gene3D" id="3.50.50.60">
    <property type="entry name" value="FAD/NAD(P)-binding domain"/>
    <property type="match status" value="2"/>
</dbReference>
<organism evidence="7 8">
    <name type="scientific">Micrococcoides hystricis</name>
    <dbReference type="NCBI Taxonomy" id="1572761"/>
    <lineage>
        <taxon>Bacteria</taxon>
        <taxon>Bacillati</taxon>
        <taxon>Actinomycetota</taxon>
        <taxon>Actinomycetes</taxon>
        <taxon>Micrococcales</taxon>
        <taxon>Micrococcaceae</taxon>
        <taxon>Micrococcoides</taxon>
    </lineage>
</organism>
<comment type="caution">
    <text evidence="7">The sequence shown here is derived from an EMBL/GenBank/DDBJ whole genome shotgun (WGS) entry which is preliminary data.</text>
</comment>
<dbReference type="InterPro" id="IPR036188">
    <property type="entry name" value="FAD/NAD-bd_sf"/>
</dbReference>
<reference evidence="7 8" key="1">
    <citation type="submission" date="2024-09" db="EMBL/GenBank/DDBJ databases">
        <authorList>
            <person name="Sun Q."/>
            <person name="Mori K."/>
        </authorList>
    </citation>
    <scope>NUCLEOTIDE SEQUENCE [LARGE SCALE GENOMIC DNA]</scope>
    <source>
        <strain evidence="7 8">NCAIM B.02604</strain>
    </source>
</reference>
<dbReference type="Pfam" id="PF14759">
    <property type="entry name" value="Reductase_C"/>
    <property type="match status" value="1"/>
</dbReference>
<dbReference type="InterPro" id="IPR023753">
    <property type="entry name" value="FAD/NAD-binding_dom"/>
</dbReference>
<dbReference type="InterPro" id="IPR050446">
    <property type="entry name" value="FAD-oxidoreductase/Apoptosis"/>
</dbReference>
<dbReference type="PRINTS" id="PR00368">
    <property type="entry name" value="FADPNR"/>
</dbReference>
<evidence type="ECO:0000259" key="6">
    <source>
        <dbReference type="Pfam" id="PF14759"/>
    </source>
</evidence>